<dbReference type="AlphaFoldDB" id="A0A6M5YNG9"/>
<protein>
    <submittedName>
        <fullName evidence="1">Uncharacterized protein</fullName>
    </submittedName>
</protein>
<name>A0A6M5YNG9_9BACT</name>
<accession>A0A6M5YNG9</accession>
<reference evidence="2" key="1">
    <citation type="submission" date="2020-05" db="EMBL/GenBank/DDBJ databases">
        <title>Frigoriglobus tundricola gen. nov., sp. nov., a psychrotolerant cellulolytic planctomycete of the family Gemmataceae with two divergent copies of 16S rRNA gene.</title>
        <authorList>
            <person name="Kulichevskaya I.S."/>
            <person name="Ivanova A.A."/>
            <person name="Naumoff D.G."/>
            <person name="Beletsky A.V."/>
            <person name="Rijpstra W.I.C."/>
            <person name="Sinninghe Damste J.S."/>
            <person name="Mardanov A.V."/>
            <person name="Ravin N.V."/>
            <person name="Dedysh S.N."/>
        </authorList>
    </citation>
    <scope>NUCLEOTIDE SEQUENCE [LARGE SCALE GENOMIC DNA]</scope>
    <source>
        <strain evidence="2">PL17</strain>
    </source>
</reference>
<dbReference type="EMBL" id="CP053452">
    <property type="protein sequence ID" value="QJW95597.1"/>
    <property type="molecule type" value="Genomic_DNA"/>
</dbReference>
<dbReference type="Proteomes" id="UP000503447">
    <property type="component" value="Chromosome"/>
</dbReference>
<evidence type="ECO:0000313" key="1">
    <source>
        <dbReference type="EMBL" id="QJW95597.1"/>
    </source>
</evidence>
<keyword evidence="2" id="KW-1185">Reference proteome</keyword>
<gene>
    <name evidence="1" type="ORF">FTUN_3147</name>
</gene>
<dbReference type="KEGG" id="ftj:FTUN_3147"/>
<sequence>MLHGPILELATLPMAHPRCGAALLTQCAASTIIRLSIDPTTLPAGTMSRAVAIDWLARPGAGVATQENRQIGWNGLANYAGDLAVQWNVTVAPQDITEQAAIAVMGLLIHDLAQGEILQVLSIGSGGDYLVQVGGLKRPIQAESSGIRTDSNGSQSRARLSQKKTQVLMHSRAGFAAVTTFSHPQGDIVQSYLHYVCKKPRKRKGKRKRKAKP</sequence>
<proteinExistence type="predicted"/>
<organism evidence="1 2">
    <name type="scientific">Frigoriglobus tundricola</name>
    <dbReference type="NCBI Taxonomy" id="2774151"/>
    <lineage>
        <taxon>Bacteria</taxon>
        <taxon>Pseudomonadati</taxon>
        <taxon>Planctomycetota</taxon>
        <taxon>Planctomycetia</taxon>
        <taxon>Gemmatales</taxon>
        <taxon>Gemmataceae</taxon>
        <taxon>Frigoriglobus</taxon>
    </lineage>
</organism>
<evidence type="ECO:0000313" key="2">
    <source>
        <dbReference type="Proteomes" id="UP000503447"/>
    </source>
</evidence>